<evidence type="ECO:0000256" key="1">
    <source>
        <dbReference type="ARBA" id="ARBA00004370"/>
    </source>
</evidence>
<dbReference type="PANTHER" id="PTHR45692">
    <property type="entry name" value="G_PROTEIN_RECEP_F2_4 DOMAIN-CONTAINING PROTEIN"/>
    <property type="match status" value="1"/>
</dbReference>
<dbReference type="PROSITE" id="PS50221">
    <property type="entry name" value="GAIN_B"/>
    <property type="match status" value="1"/>
</dbReference>
<organism evidence="7 8">
    <name type="scientific">Caerostris extrusa</name>
    <name type="common">Bark spider</name>
    <name type="synonym">Caerostris bankana</name>
    <dbReference type="NCBI Taxonomy" id="172846"/>
    <lineage>
        <taxon>Eukaryota</taxon>
        <taxon>Metazoa</taxon>
        <taxon>Ecdysozoa</taxon>
        <taxon>Arthropoda</taxon>
        <taxon>Chelicerata</taxon>
        <taxon>Arachnida</taxon>
        <taxon>Araneae</taxon>
        <taxon>Araneomorphae</taxon>
        <taxon>Entelegynae</taxon>
        <taxon>Araneoidea</taxon>
        <taxon>Araneidae</taxon>
        <taxon>Caerostris</taxon>
    </lineage>
</organism>
<gene>
    <name evidence="7" type="primary">X975_12979</name>
    <name evidence="7" type="ORF">CEXT_284361</name>
</gene>
<evidence type="ECO:0000256" key="3">
    <source>
        <dbReference type="ARBA" id="ARBA00022989"/>
    </source>
</evidence>
<keyword evidence="3" id="KW-1133">Transmembrane helix</keyword>
<dbReference type="InterPro" id="IPR057244">
    <property type="entry name" value="GAIN_B"/>
</dbReference>
<sequence>MFWQQYTLWNPGTSRTWFCPPLDTTWWRVDDRLLVPAPALLATAKQGVSRLVLLVHHRLGDLLGSEVHTTEPTTTNASRVINSRVIGALLEGHRVLSLPRPITVTFKHLQVENVSNPLCVFWDYQISSWSTEGCWLKYTNQSHTICQCNHLTNLAVIMHVTENTEQENYHVLPQNLFWAVGNCNSPIKRVNPPS</sequence>
<comment type="caution">
    <text evidence="7">The sequence shown here is derived from an EMBL/GenBank/DDBJ whole genome shotgun (WGS) entry which is preliminary data.</text>
</comment>
<evidence type="ECO:0000256" key="2">
    <source>
        <dbReference type="ARBA" id="ARBA00022692"/>
    </source>
</evidence>
<keyword evidence="5" id="KW-1015">Disulfide bond</keyword>
<evidence type="ECO:0000313" key="7">
    <source>
        <dbReference type="EMBL" id="GIY03196.1"/>
    </source>
</evidence>
<keyword evidence="2" id="KW-0812">Transmembrane</keyword>
<reference evidence="7 8" key="1">
    <citation type="submission" date="2021-06" db="EMBL/GenBank/DDBJ databases">
        <title>Caerostris extrusa draft genome.</title>
        <authorList>
            <person name="Kono N."/>
            <person name="Arakawa K."/>
        </authorList>
    </citation>
    <scope>NUCLEOTIDE SEQUENCE [LARGE SCALE GENOMIC DNA]</scope>
</reference>
<dbReference type="Pfam" id="PF01825">
    <property type="entry name" value="GPS"/>
    <property type="match status" value="1"/>
</dbReference>
<dbReference type="EMBL" id="BPLR01005554">
    <property type="protein sequence ID" value="GIY03196.1"/>
    <property type="molecule type" value="Genomic_DNA"/>
</dbReference>
<protein>
    <submittedName>
        <fullName evidence="7">Latrophilin Cirl</fullName>
    </submittedName>
</protein>
<dbReference type="Gene3D" id="2.60.220.50">
    <property type="match status" value="1"/>
</dbReference>
<evidence type="ECO:0000256" key="5">
    <source>
        <dbReference type="ARBA" id="ARBA00023157"/>
    </source>
</evidence>
<feature type="domain" description="GAIN-B" evidence="6">
    <location>
        <begin position="4"/>
        <end position="164"/>
    </location>
</feature>
<dbReference type="InterPro" id="IPR000203">
    <property type="entry name" value="GPS"/>
</dbReference>
<evidence type="ECO:0000259" key="6">
    <source>
        <dbReference type="PROSITE" id="PS50221"/>
    </source>
</evidence>
<accession>A0AAV4Q242</accession>
<dbReference type="SMART" id="SM00303">
    <property type="entry name" value="GPS"/>
    <property type="match status" value="1"/>
</dbReference>
<name>A0AAV4Q242_CAEEX</name>
<dbReference type="InterPro" id="IPR046338">
    <property type="entry name" value="GAIN_dom_sf"/>
</dbReference>
<dbReference type="GO" id="GO:0016020">
    <property type="term" value="C:membrane"/>
    <property type="evidence" value="ECO:0007669"/>
    <property type="project" value="UniProtKB-SubCell"/>
</dbReference>
<proteinExistence type="predicted"/>
<comment type="subcellular location">
    <subcellularLocation>
        <location evidence="1">Membrane</location>
    </subcellularLocation>
</comment>
<dbReference type="AlphaFoldDB" id="A0AAV4Q242"/>
<keyword evidence="8" id="KW-1185">Reference proteome</keyword>
<keyword evidence="4" id="KW-0472">Membrane</keyword>
<dbReference type="PANTHER" id="PTHR45692:SF1">
    <property type="entry name" value="G-PROTEIN COUPLED RECEPTORS FAMILY 2 PROFILE 2 DOMAIN-CONTAINING PROTEIN"/>
    <property type="match status" value="1"/>
</dbReference>
<evidence type="ECO:0000256" key="4">
    <source>
        <dbReference type="ARBA" id="ARBA00023136"/>
    </source>
</evidence>
<dbReference type="Proteomes" id="UP001054945">
    <property type="component" value="Unassembled WGS sequence"/>
</dbReference>
<evidence type="ECO:0000313" key="8">
    <source>
        <dbReference type="Proteomes" id="UP001054945"/>
    </source>
</evidence>